<dbReference type="AlphaFoldDB" id="A0AAD4CF02"/>
<reference evidence="3" key="1">
    <citation type="journal article" date="2019" name="Beilstein J. Org. Chem.">
        <title>Nanangenines: drimane sesquiterpenoids as the dominant metabolite cohort of a novel Australian fungus, Aspergillus nanangensis.</title>
        <authorList>
            <person name="Lacey H.J."/>
            <person name="Gilchrist C.L.M."/>
            <person name="Crombie A."/>
            <person name="Kalaitzis J.A."/>
            <person name="Vuong D."/>
            <person name="Rutledge P.J."/>
            <person name="Turner P."/>
            <person name="Pitt J.I."/>
            <person name="Lacey E."/>
            <person name="Chooi Y.H."/>
            <person name="Piggott A.M."/>
        </authorList>
    </citation>
    <scope>NUCLEOTIDE SEQUENCE</scope>
    <source>
        <strain evidence="3">MST-FP2251</strain>
    </source>
</reference>
<comment type="caution">
    <text evidence="3">The sequence shown here is derived from an EMBL/GenBank/DDBJ whole genome shotgun (WGS) entry which is preliminary data.</text>
</comment>
<feature type="compositionally biased region" description="Pro residues" evidence="1">
    <location>
        <begin position="439"/>
        <end position="452"/>
    </location>
</feature>
<feature type="transmembrane region" description="Helical" evidence="2">
    <location>
        <begin position="390"/>
        <end position="415"/>
    </location>
</feature>
<keyword evidence="2" id="KW-0472">Membrane</keyword>
<evidence type="ECO:0000313" key="3">
    <source>
        <dbReference type="EMBL" id="KAF9885249.1"/>
    </source>
</evidence>
<evidence type="ECO:0000256" key="1">
    <source>
        <dbReference type="SAM" id="MobiDB-lite"/>
    </source>
</evidence>
<accession>A0AAD4CF02</accession>
<evidence type="ECO:0000313" key="4">
    <source>
        <dbReference type="Proteomes" id="UP001194746"/>
    </source>
</evidence>
<organism evidence="3 4">
    <name type="scientific">Aspergillus nanangensis</name>
    <dbReference type="NCBI Taxonomy" id="2582783"/>
    <lineage>
        <taxon>Eukaryota</taxon>
        <taxon>Fungi</taxon>
        <taxon>Dikarya</taxon>
        <taxon>Ascomycota</taxon>
        <taxon>Pezizomycotina</taxon>
        <taxon>Eurotiomycetes</taxon>
        <taxon>Eurotiomycetidae</taxon>
        <taxon>Eurotiales</taxon>
        <taxon>Aspergillaceae</taxon>
        <taxon>Aspergillus</taxon>
        <taxon>Aspergillus subgen. Circumdati</taxon>
    </lineage>
</organism>
<dbReference type="Proteomes" id="UP001194746">
    <property type="component" value="Unassembled WGS sequence"/>
</dbReference>
<name>A0AAD4CF02_ASPNN</name>
<evidence type="ECO:0000256" key="2">
    <source>
        <dbReference type="SAM" id="Phobius"/>
    </source>
</evidence>
<gene>
    <name evidence="3" type="ORF">FE257_000609</name>
</gene>
<protein>
    <submittedName>
        <fullName evidence="3">Uncharacterized protein</fullName>
    </submittedName>
</protein>
<feature type="region of interest" description="Disordered" evidence="1">
    <location>
        <begin position="355"/>
        <end position="385"/>
    </location>
</feature>
<feature type="compositionally biased region" description="Basic and acidic residues" evidence="1">
    <location>
        <begin position="421"/>
        <end position="432"/>
    </location>
</feature>
<keyword evidence="4" id="KW-1185">Reference proteome</keyword>
<keyword evidence="2" id="KW-1133">Transmembrane helix</keyword>
<reference evidence="3" key="2">
    <citation type="submission" date="2020-02" db="EMBL/GenBank/DDBJ databases">
        <authorList>
            <person name="Gilchrist C.L.M."/>
            <person name="Chooi Y.-H."/>
        </authorList>
    </citation>
    <scope>NUCLEOTIDE SEQUENCE</scope>
    <source>
        <strain evidence="3">MST-FP2251</strain>
    </source>
</reference>
<dbReference type="EMBL" id="VCAU01000100">
    <property type="protein sequence ID" value="KAF9885249.1"/>
    <property type="molecule type" value="Genomic_DNA"/>
</dbReference>
<feature type="region of interest" description="Disordered" evidence="1">
    <location>
        <begin position="420"/>
        <end position="452"/>
    </location>
</feature>
<feature type="compositionally biased region" description="Basic and acidic residues" evidence="1">
    <location>
        <begin position="355"/>
        <end position="364"/>
    </location>
</feature>
<sequence length="452" mass="47850">MKLSKALSIISASAALYIPRTYCTPANPLTRADLRVVISAQECDPNQMDPLSNGSGVWTISSQDQLESISNSCSTMVGDINIASNYTGSFILPRVSNITGVISDIGLENNLTSIELLDAAFLGGFDLTDHNYLSISGPNVTEVGRIDIANGLSVSVSLPRLGTVAEISLSGGFSNLDFSGLKNITSKLEMCSDASCNPESGEALNASFPVLETARSMKIIGTITTVYMPNLRAAYVDSLAVDGAILEGLSIYNAGGPIAMNFPNLSLVEGKLELQGELSEFSVPELKNTSAAIMMASSSSLSIDLNSLEAASTIDLSGRISSAQFPSLQYVNSIQIHSDIYLDCEGYKDAKGRAFDPDDHHEGDNVGVFSCSAPPAPGNDENDKPSIPGIIAGSVIGGTAVILSIVAGLLFRVIWKKRKKSPVERGSLELRNRVHGRPQTPPPPYSPPEYTP</sequence>
<proteinExistence type="predicted"/>
<keyword evidence="2" id="KW-0812">Transmembrane</keyword>